<dbReference type="Gene3D" id="2.60.120.380">
    <property type="match status" value="1"/>
</dbReference>
<sequence length="282" mass="29939">DQSAYPDQTRQGGDTVDDAVVIDAVPYSDAGTTAGYTNDYDEECPYTGSSSPDVVYSFNPSSDMNIEVSLCSDGNEYDTKLYVYEGEVGTLAAAFDVSSGTYGEACSDDDCTNSYTNFASYLPNVILTGGTTYYIVVDGYGGENGNYELVISEAEYYGGPNPITAYSVYRDGIEIGQTLGPDNMPDPLFTDFIPVEGDHEYYVTAWYDYYGESNPSSTVTVTVEAPGVVLYPPTNLSAVVDDTIGSGTNDLTLGWDSPVGQPGWFSHAGAGFGTGIGTGGDF</sequence>
<feature type="non-terminal residue" evidence="1">
    <location>
        <position position="282"/>
    </location>
</feature>
<evidence type="ECO:0000313" key="1">
    <source>
        <dbReference type="EMBL" id="SVD49968.1"/>
    </source>
</evidence>
<reference evidence="1" key="1">
    <citation type="submission" date="2018-05" db="EMBL/GenBank/DDBJ databases">
        <authorList>
            <person name="Lanie J.A."/>
            <person name="Ng W.-L."/>
            <person name="Kazmierczak K.M."/>
            <person name="Andrzejewski T.M."/>
            <person name="Davidsen T.M."/>
            <person name="Wayne K.J."/>
            <person name="Tettelin H."/>
            <person name="Glass J.I."/>
            <person name="Rusch D."/>
            <person name="Podicherti R."/>
            <person name="Tsui H.-C.T."/>
            <person name="Winkler M.E."/>
        </authorList>
    </citation>
    <scope>NUCLEOTIDE SEQUENCE</scope>
</reference>
<organism evidence="1">
    <name type="scientific">marine metagenome</name>
    <dbReference type="NCBI Taxonomy" id="408172"/>
    <lineage>
        <taxon>unclassified sequences</taxon>
        <taxon>metagenomes</taxon>
        <taxon>ecological metagenomes</taxon>
    </lineage>
</organism>
<evidence type="ECO:0008006" key="2">
    <source>
        <dbReference type="Google" id="ProtNLM"/>
    </source>
</evidence>
<protein>
    <recommendedName>
        <fullName evidence="2">Peptidase C-terminal archaeal/bacterial domain-containing protein</fullName>
    </recommendedName>
</protein>
<feature type="non-terminal residue" evidence="1">
    <location>
        <position position="1"/>
    </location>
</feature>
<dbReference type="EMBL" id="UINC01154595">
    <property type="protein sequence ID" value="SVD49968.1"/>
    <property type="molecule type" value="Genomic_DNA"/>
</dbReference>
<gene>
    <name evidence="1" type="ORF">METZ01_LOCUS402822</name>
</gene>
<accession>A0A382VVR3</accession>
<name>A0A382VVR3_9ZZZZ</name>
<proteinExistence type="predicted"/>
<dbReference type="AlphaFoldDB" id="A0A382VVR3"/>